<keyword evidence="3" id="KW-0418">Kinase</keyword>
<protein>
    <recommendedName>
        <fullName evidence="7">Protein kinase domain-containing protein</fullName>
    </recommendedName>
</protein>
<evidence type="ECO:0000313" key="8">
    <source>
        <dbReference type="EMBL" id="KJB59895.1"/>
    </source>
</evidence>
<dbReference type="PROSITE" id="PS00108">
    <property type="entry name" value="PROTEIN_KINASE_ST"/>
    <property type="match status" value="1"/>
</dbReference>
<evidence type="ECO:0000256" key="2">
    <source>
        <dbReference type="ARBA" id="ARBA00022741"/>
    </source>
</evidence>
<evidence type="ECO:0000256" key="3">
    <source>
        <dbReference type="ARBA" id="ARBA00022777"/>
    </source>
</evidence>
<dbReference type="PANTHER" id="PTHR46146:SF23">
    <property type="entry name" value="PROTEIN KINASE DOMAIN-CONTAINING PROTEIN"/>
    <property type="match status" value="1"/>
</dbReference>
<evidence type="ECO:0000313" key="9">
    <source>
        <dbReference type="Proteomes" id="UP000032304"/>
    </source>
</evidence>
<dbReference type="GO" id="GO:0005524">
    <property type="term" value="F:ATP binding"/>
    <property type="evidence" value="ECO:0007669"/>
    <property type="project" value="UniProtKB-UniRule"/>
</dbReference>
<proteinExistence type="inferred from homology"/>
<sequence>MGYLSSCNAESAIAVCDPYNCGFHRRKKPHKTKNNGAIREFAYADLVSATSGFSSGKFLGKGSHGSVYRAVLDNGKLVAAVKKTKMNCNIPADNEIEILSRVYHPRLVNLIGYSSDTLCENQFIVVEYMPNGSLYDLLHSASYKSPGWHMRVRFALQVAKAVRALHSSNPPVIHRDIKSSNVLIDQNWNARLGDFGLALRGHVEDVRFNCTPPAGTLGYLDPAYLEPADVSTKSDVFSYGILLLEIISGRRAIDMNHSPSSVVDWAVPLIGAGDFAAICDVRVGSPKDKEVVRSLTALAARCVRSDAGERPGIVEVVECLTAVRKSFHARPVWSNGWRCVKGVDKSLVRNSRKVSSVTSVVDHDVEATSDGMARTKLITEASAASVVVDTGPDEIELDDDHMALVRGNRGVETKTPLMKLRKSRSMGFLQSPRPMNQNSKNYVSGIVKRRNLSEFDMSKLGIGFDDEKSERKTSEKALVLSQINV</sequence>
<keyword evidence="4 5" id="KW-0067">ATP-binding</keyword>
<keyword evidence="2 5" id="KW-0547">Nucleotide-binding</keyword>
<dbReference type="Proteomes" id="UP000032304">
    <property type="component" value="Chromosome 9"/>
</dbReference>
<dbReference type="InterPro" id="IPR008271">
    <property type="entry name" value="Ser/Thr_kinase_AS"/>
</dbReference>
<feature type="binding site" evidence="5">
    <location>
        <position position="83"/>
    </location>
    <ligand>
        <name>ATP</name>
        <dbReference type="ChEBI" id="CHEBI:30616"/>
    </ligand>
</feature>
<gene>
    <name evidence="8" type="ORF">B456_009G279700</name>
</gene>
<reference evidence="8 9" key="1">
    <citation type="journal article" date="2012" name="Nature">
        <title>Repeated polyploidization of Gossypium genomes and the evolution of spinnable cotton fibres.</title>
        <authorList>
            <person name="Paterson A.H."/>
            <person name="Wendel J.F."/>
            <person name="Gundlach H."/>
            <person name="Guo H."/>
            <person name="Jenkins J."/>
            <person name="Jin D."/>
            <person name="Llewellyn D."/>
            <person name="Showmaker K.C."/>
            <person name="Shu S."/>
            <person name="Udall J."/>
            <person name="Yoo M.J."/>
            <person name="Byers R."/>
            <person name="Chen W."/>
            <person name="Doron-Faigenboim A."/>
            <person name="Duke M.V."/>
            <person name="Gong L."/>
            <person name="Grimwood J."/>
            <person name="Grover C."/>
            <person name="Grupp K."/>
            <person name="Hu G."/>
            <person name="Lee T.H."/>
            <person name="Li J."/>
            <person name="Lin L."/>
            <person name="Liu T."/>
            <person name="Marler B.S."/>
            <person name="Page J.T."/>
            <person name="Roberts A.W."/>
            <person name="Romanel E."/>
            <person name="Sanders W.S."/>
            <person name="Szadkowski E."/>
            <person name="Tan X."/>
            <person name="Tang H."/>
            <person name="Xu C."/>
            <person name="Wang J."/>
            <person name="Wang Z."/>
            <person name="Zhang D."/>
            <person name="Zhang L."/>
            <person name="Ashrafi H."/>
            <person name="Bedon F."/>
            <person name="Bowers J.E."/>
            <person name="Brubaker C.L."/>
            <person name="Chee P.W."/>
            <person name="Das S."/>
            <person name="Gingle A.R."/>
            <person name="Haigler C.H."/>
            <person name="Harker D."/>
            <person name="Hoffmann L.V."/>
            <person name="Hovav R."/>
            <person name="Jones D.C."/>
            <person name="Lemke C."/>
            <person name="Mansoor S."/>
            <person name="ur Rahman M."/>
            <person name="Rainville L.N."/>
            <person name="Rambani A."/>
            <person name="Reddy U.K."/>
            <person name="Rong J.K."/>
            <person name="Saranga Y."/>
            <person name="Scheffler B.E."/>
            <person name="Scheffler J.A."/>
            <person name="Stelly D.M."/>
            <person name="Triplett B.A."/>
            <person name="Van Deynze A."/>
            <person name="Vaslin M.F."/>
            <person name="Waghmare V.N."/>
            <person name="Walford S.A."/>
            <person name="Wright R.J."/>
            <person name="Zaki E.A."/>
            <person name="Zhang T."/>
            <person name="Dennis E.S."/>
            <person name="Mayer K.F."/>
            <person name="Peterson D.G."/>
            <person name="Rokhsar D.S."/>
            <person name="Wang X."/>
            <person name="Schmutz J."/>
        </authorList>
    </citation>
    <scope>NUCLEOTIDE SEQUENCE [LARGE SCALE GENOMIC DNA]</scope>
</reference>
<dbReference type="SUPFAM" id="SSF56112">
    <property type="entry name" value="Protein kinase-like (PK-like)"/>
    <property type="match status" value="1"/>
</dbReference>
<dbReference type="InterPro" id="IPR000719">
    <property type="entry name" value="Prot_kinase_dom"/>
</dbReference>
<dbReference type="Pfam" id="PF00069">
    <property type="entry name" value="Pkinase"/>
    <property type="match status" value="1"/>
</dbReference>
<keyword evidence="1" id="KW-0808">Transferase</keyword>
<dbReference type="InterPro" id="IPR011009">
    <property type="entry name" value="Kinase-like_dom_sf"/>
</dbReference>
<dbReference type="AlphaFoldDB" id="A0A0D2UV35"/>
<keyword evidence="9" id="KW-1185">Reference proteome</keyword>
<dbReference type="OrthoDB" id="4062651at2759"/>
<evidence type="ECO:0000256" key="5">
    <source>
        <dbReference type="PROSITE-ProRule" id="PRU10141"/>
    </source>
</evidence>
<dbReference type="OMA" id="CENQFIV"/>
<dbReference type="eggNOG" id="KOG1187">
    <property type="taxonomic scope" value="Eukaryota"/>
</dbReference>
<dbReference type="PANTHER" id="PTHR46146">
    <property type="entry name" value="SERINE/THREONINE-PROTEIN KINASE-LIKE PROTEIN CCR4"/>
    <property type="match status" value="1"/>
</dbReference>
<evidence type="ECO:0000259" key="7">
    <source>
        <dbReference type="PROSITE" id="PS50011"/>
    </source>
</evidence>
<evidence type="ECO:0000256" key="1">
    <source>
        <dbReference type="ARBA" id="ARBA00022679"/>
    </source>
</evidence>
<organism evidence="8 9">
    <name type="scientific">Gossypium raimondii</name>
    <name type="common">Peruvian cotton</name>
    <name type="synonym">Gossypium klotzschianum subsp. raimondii</name>
    <dbReference type="NCBI Taxonomy" id="29730"/>
    <lineage>
        <taxon>Eukaryota</taxon>
        <taxon>Viridiplantae</taxon>
        <taxon>Streptophyta</taxon>
        <taxon>Embryophyta</taxon>
        <taxon>Tracheophyta</taxon>
        <taxon>Spermatophyta</taxon>
        <taxon>Magnoliopsida</taxon>
        <taxon>eudicotyledons</taxon>
        <taxon>Gunneridae</taxon>
        <taxon>Pentapetalae</taxon>
        <taxon>rosids</taxon>
        <taxon>malvids</taxon>
        <taxon>Malvales</taxon>
        <taxon>Malvaceae</taxon>
        <taxon>Malvoideae</taxon>
        <taxon>Gossypium</taxon>
    </lineage>
</organism>
<evidence type="ECO:0000256" key="4">
    <source>
        <dbReference type="ARBA" id="ARBA00022840"/>
    </source>
</evidence>
<accession>A0A0D2UV35</accession>
<evidence type="ECO:0000256" key="6">
    <source>
        <dbReference type="RuleBase" id="RU000304"/>
    </source>
</evidence>
<dbReference type="Gene3D" id="1.10.510.10">
    <property type="entry name" value="Transferase(Phosphotransferase) domain 1"/>
    <property type="match status" value="1"/>
</dbReference>
<feature type="domain" description="Protein kinase" evidence="7">
    <location>
        <begin position="53"/>
        <end position="327"/>
    </location>
</feature>
<dbReference type="EMBL" id="CM001748">
    <property type="protein sequence ID" value="KJB59895.1"/>
    <property type="molecule type" value="Genomic_DNA"/>
</dbReference>
<dbReference type="GO" id="GO:0004674">
    <property type="term" value="F:protein serine/threonine kinase activity"/>
    <property type="evidence" value="ECO:0007669"/>
    <property type="project" value="UniProtKB-KW"/>
</dbReference>
<dbReference type="InterPro" id="IPR017441">
    <property type="entry name" value="Protein_kinase_ATP_BS"/>
</dbReference>
<dbReference type="STRING" id="29730.A0A0D2UV35"/>
<name>A0A0D2UV35_GOSRA</name>
<dbReference type="PROSITE" id="PS50011">
    <property type="entry name" value="PROTEIN_KINASE_DOM"/>
    <property type="match status" value="1"/>
</dbReference>
<dbReference type="Gramene" id="KJB59895">
    <property type="protein sequence ID" value="KJB59895"/>
    <property type="gene ID" value="B456_009G279700"/>
</dbReference>
<dbReference type="Gene3D" id="3.30.200.20">
    <property type="entry name" value="Phosphorylase Kinase, domain 1"/>
    <property type="match status" value="1"/>
</dbReference>
<comment type="similarity">
    <text evidence="6">Belongs to the protein kinase superfamily.</text>
</comment>
<dbReference type="SMART" id="SM00220">
    <property type="entry name" value="S_TKc"/>
    <property type="match status" value="1"/>
</dbReference>
<keyword evidence="6" id="KW-0723">Serine/threonine-protein kinase</keyword>
<dbReference type="PROSITE" id="PS00107">
    <property type="entry name" value="PROTEIN_KINASE_ATP"/>
    <property type="match status" value="1"/>
</dbReference>